<dbReference type="AlphaFoldDB" id="A0A6I2UFT9"/>
<evidence type="ECO:0000313" key="2">
    <source>
        <dbReference type="EMBL" id="MSU07962.1"/>
    </source>
</evidence>
<keyword evidence="1" id="KW-1133">Transmembrane helix</keyword>
<evidence type="ECO:0000313" key="3">
    <source>
        <dbReference type="Proteomes" id="UP000433181"/>
    </source>
</evidence>
<dbReference type="Proteomes" id="UP000433181">
    <property type="component" value="Unassembled WGS sequence"/>
</dbReference>
<dbReference type="InterPro" id="IPR021373">
    <property type="entry name" value="DUF2993"/>
</dbReference>
<proteinExistence type="predicted"/>
<keyword evidence="3" id="KW-1185">Reference proteome</keyword>
<dbReference type="EMBL" id="VUNR01000004">
    <property type="protein sequence ID" value="MSU07962.1"/>
    <property type="molecule type" value="Genomic_DNA"/>
</dbReference>
<organism evidence="2 3">
    <name type="scientific">Anaerovibrio slackiae</name>
    <dbReference type="NCBI Taxonomy" id="2652309"/>
    <lineage>
        <taxon>Bacteria</taxon>
        <taxon>Bacillati</taxon>
        <taxon>Bacillota</taxon>
        <taxon>Negativicutes</taxon>
        <taxon>Selenomonadales</taxon>
        <taxon>Selenomonadaceae</taxon>
        <taxon>Anaerovibrio</taxon>
    </lineage>
</organism>
<sequence>MVVPVQQPENIGVCMRRFCVVLAAVLVILAAFSQLVLPGLMENRLGSSIRSALQAENVTVNMSALPGLRLLAGHADSIDIVVDKAQLGDIQVEKLTLHGENVQADFSALDKRDGSAIRSADSLEMTGTITQQALQEMLEKKLDKVEKLEAVMDRDKLAASGQVKFMGRTAEIHLEGRVLAKDGGVYFHMTQLDIRNAVFGQAVLGNFFGDILLFDLYSSPVRAEIEDVEQYDGYVVIRAKS</sequence>
<keyword evidence="1" id="KW-0472">Membrane</keyword>
<keyword evidence="1" id="KW-0812">Transmembrane</keyword>
<dbReference type="Pfam" id="PF11209">
    <property type="entry name" value="LmeA"/>
    <property type="match status" value="1"/>
</dbReference>
<name>A0A6I2UFT9_9FIRM</name>
<accession>A0A6I2UFT9</accession>
<protein>
    <submittedName>
        <fullName evidence="2">DUF2993 domain-containing protein</fullName>
    </submittedName>
</protein>
<reference evidence="2 3" key="1">
    <citation type="submission" date="2019-08" db="EMBL/GenBank/DDBJ databases">
        <title>In-depth cultivation of the pig gut microbiome towards novel bacterial diversity and tailored functional studies.</title>
        <authorList>
            <person name="Wylensek D."/>
            <person name="Hitch T.C.A."/>
            <person name="Clavel T."/>
        </authorList>
    </citation>
    <scope>NUCLEOTIDE SEQUENCE [LARGE SCALE GENOMIC DNA]</scope>
    <source>
        <strain evidence="2 3">WCA-693-APC-5D-A</strain>
    </source>
</reference>
<comment type="caution">
    <text evidence="2">The sequence shown here is derived from an EMBL/GenBank/DDBJ whole genome shotgun (WGS) entry which is preliminary data.</text>
</comment>
<evidence type="ECO:0000256" key="1">
    <source>
        <dbReference type="SAM" id="Phobius"/>
    </source>
</evidence>
<gene>
    <name evidence="2" type="ORF">FYJ84_03020</name>
</gene>
<feature type="transmembrane region" description="Helical" evidence="1">
    <location>
        <begin position="20"/>
        <end position="41"/>
    </location>
</feature>